<dbReference type="GO" id="GO:0005886">
    <property type="term" value="C:plasma membrane"/>
    <property type="evidence" value="ECO:0007669"/>
    <property type="project" value="UniProtKB-SubCell"/>
</dbReference>
<dbReference type="GO" id="GO:0050916">
    <property type="term" value="P:sensory perception of sweet taste"/>
    <property type="evidence" value="ECO:0007669"/>
    <property type="project" value="UniProtKB-ARBA"/>
</dbReference>
<name>A0AAQ4D565_AMBAM</name>
<keyword evidence="3" id="KW-1003">Cell membrane</keyword>
<dbReference type="PANTHER" id="PTHR21421">
    <property type="entry name" value="GUSTATORY RECEPTOR"/>
    <property type="match status" value="1"/>
</dbReference>
<comment type="similarity">
    <text evidence="2">Belongs to the insect chemoreceptor superfamily. Gustatory receptor (GR) family. Gr5a subfamily.</text>
</comment>
<evidence type="ECO:0000256" key="6">
    <source>
        <dbReference type="ARBA" id="ARBA00023136"/>
    </source>
</evidence>
<gene>
    <name evidence="9" type="ORF">V5799_004762</name>
</gene>
<dbReference type="EMBL" id="JARKHS020035055">
    <property type="protein sequence ID" value="KAK8757605.1"/>
    <property type="molecule type" value="Genomic_DNA"/>
</dbReference>
<dbReference type="InterPro" id="IPR009318">
    <property type="entry name" value="Gustatory_rcpt"/>
</dbReference>
<feature type="transmembrane region" description="Helical" evidence="8">
    <location>
        <begin position="297"/>
        <end position="316"/>
    </location>
</feature>
<reference evidence="9 10" key="1">
    <citation type="journal article" date="2023" name="Arcadia Sci">
        <title>De novo assembly of a long-read Amblyomma americanum tick genome.</title>
        <authorList>
            <person name="Chou S."/>
            <person name="Poskanzer K.E."/>
            <person name="Rollins M."/>
            <person name="Thuy-Boun P.S."/>
        </authorList>
    </citation>
    <scope>NUCLEOTIDE SEQUENCE [LARGE SCALE GENOMIC DNA]</scope>
    <source>
        <strain evidence="9">F_SG_1</strain>
        <tissue evidence="9">Salivary glands</tissue>
    </source>
</reference>
<evidence type="ECO:0000256" key="3">
    <source>
        <dbReference type="ARBA" id="ARBA00022475"/>
    </source>
</evidence>
<evidence type="ECO:0000256" key="1">
    <source>
        <dbReference type="ARBA" id="ARBA00004651"/>
    </source>
</evidence>
<keyword evidence="4 8" id="KW-0812">Transmembrane</keyword>
<feature type="transmembrane region" description="Helical" evidence="8">
    <location>
        <begin position="208"/>
        <end position="226"/>
    </location>
</feature>
<keyword evidence="6 8" id="KW-0472">Membrane</keyword>
<evidence type="ECO:0000256" key="2">
    <source>
        <dbReference type="ARBA" id="ARBA00005327"/>
    </source>
</evidence>
<keyword evidence="7" id="KW-0675">Receptor</keyword>
<feature type="transmembrane region" description="Helical" evidence="8">
    <location>
        <begin position="118"/>
        <end position="138"/>
    </location>
</feature>
<feature type="transmembrane region" description="Helical" evidence="8">
    <location>
        <begin position="172"/>
        <end position="196"/>
    </location>
</feature>
<evidence type="ECO:0000313" key="9">
    <source>
        <dbReference type="EMBL" id="KAK8757605.1"/>
    </source>
</evidence>
<evidence type="ECO:0000256" key="7">
    <source>
        <dbReference type="ARBA" id="ARBA00023170"/>
    </source>
</evidence>
<protein>
    <recommendedName>
        <fullName evidence="11">Gustatory receptor</fullName>
    </recommendedName>
</protein>
<feature type="transmembrane region" description="Helical" evidence="8">
    <location>
        <begin position="384"/>
        <end position="402"/>
    </location>
</feature>
<accession>A0AAQ4D565</accession>
<keyword evidence="10" id="KW-1185">Reference proteome</keyword>
<sequence length="412" mass="46565">MMALSWRKGLKFAAKQSKATRRCFTIVPAALSSEPAEQSYMFRLFIIHARFIRFFGCLFIGNMKKGSLKNARMTWKSPYLIYSIAWLATLTTMEGITIASKATCLSDKSCKFSESIGFIAHVVAAVKWLFNFLCLAFGSRRLLDFLRDAAELEKSTGFVPEKRSICRYNGRAWFKVVLRSAMLATAVSCFSLVFLMHCRMFSGERKHWHPLLKALAVLSSVALLFCESYMYMSLVHFCGVLAQYLRAQVATFEECRRMTKATTLAYVACGLQNRRSARQRLQDKGAQGGHQQRMESFHVTALALVDTWIAVTYTAYSTLGFVDFVLTSSDLASEVRKLKDAVKDAALLEPTNPYSHQVQYLHDIIEPDEMCLTAGGFFRLDRSLLVTMAGSVITFTVILVQTSDDIKHRMRT</sequence>
<comment type="subcellular location">
    <subcellularLocation>
        <location evidence="1">Cell membrane</location>
        <topology evidence="1">Multi-pass membrane protein</topology>
    </subcellularLocation>
</comment>
<feature type="transmembrane region" description="Helical" evidence="8">
    <location>
        <begin position="79"/>
        <end position="98"/>
    </location>
</feature>
<evidence type="ECO:0000313" key="10">
    <source>
        <dbReference type="Proteomes" id="UP001321473"/>
    </source>
</evidence>
<dbReference type="GO" id="GO:0008527">
    <property type="term" value="F:taste receptor activity"/>
    <property type="evidence" value="ECO:0007669"/>
    <property type="project" value="InterPro"/>
</dbReference>
<keyword evidence="5 8" id="KW-1133">Transmembrane helix</keyword>
<evidence type="ECO:0008006" key="11">
    <source>
        <dbReference type="Google" id="ProtNLM"/>
    </source>
</evidence>
<dbReference type="Proteomes" id="UP001321473">
    <property type="component" value="Unassembled WGS sequence"/>
</dbReference>
<evidence type="ECO:0000256" key="5">
    <source>
        <dbReference type="ARBA" id="ARBA00022989"/>
    </source>
</evidence>
<comment type="caution">
    <text evidence="9">The sequence shown here is derived from an EMBL/GenBank/DDBJ whole genome shotgun (WGS) entry which is preliminary data.</text>
</comment>
<evidence type="ECO:0000256" key="4">
    <source>
        <dbReference type="ARBA" id="ARBA00022692"/>
    </source>
</evidence>
<organism evidence="9 10">
    <name type="scientific">Amblyomma americanum</name>
    <name type="common">Lone star tick</name>
    <dbReference type="NCBI Taxonomy" id="6943"/>
    <lineage>
        <taxon>Eukaryota</taxon>
        <taxon>Metazoa</taxon>
        <taxon>Ecdysozoa</taxon>
        <taxon>Arthropoda</taxon>
        <taxon>Chelicerata</taxon>
        <taxon>Arachnida</taxon>
        <taxon>Acari</taxon>
        <taxon>Parasitiformes</taxon>
        <taxon>Ixodida</taxon>
        <taxon>Ixodoidea</taxon>
        <taxon>Ixodidae</taxon>
        <taxon>Amblyomminae</taxon>
        <taxon>Amblyomma</taxon>
    </lineage>
</organism>
<proteinExistence type="inferred from homology"/>
<dbReference type="AlphaFoldDB" id="A0AAQ4D565"/>
<evidence type="ECO:0000256" key="8">
    <source>
        <dbReference type="SAM" id="Phobius"/>
    </source>
</evidence>
<dbReference type="Pfam" id="PF06151">
    <property type="entry name" value="Trehalose_recp"/>
    <property type="match status" value="1"/>
</dbReference>
<dbReference type="PANTHER" id="PTHR21421:SF29">
    <property type="entry name" value="GUSTATORY RECEPTOR 5A FOR TREHALOSE-RELATED"/>
    <property type="match status" value="1"/>
</dbReference>